<reference evidence="2" key="1">
    <citation type="journal article" date="2020" name="Nature">
        <title>Giant virus diversity and host interactions through global metagenomics.</title>
        <authorList>
            <person name="Schulz F."/>
            <person name="Roux S."/>
            <person name="Paez-Espino D."/>
            <person name="Jungbluth S."/>
            <person name="Walsh D.A."/>
            <person name="Denef V.J."/>
            <person name="McMahon K.D."/>
            <person name="Konstantinidis K.T."/>
            <person name="Eloe-Fadrosh E.A."/>
            <person name="Kyrpides N.C."/>
            <person name="Woyke T."/>
        </authorList>
    </citation>
    <scope>NUCLEOTIDE SEQUENCE</scope>
    <source>
        <strain evidence="2">GVMAG-M-3300009151-50</strain>
    </source>
</reference>
<keyword evidence="1" id="KW-0472">Membrane</keyword>
<dbReference type="EMBL" id="MN738912">
    <property type="protein sequence ID" value="QHT30747.1"/>
    <property type="molecule type" value="Genomic_DNA"/>
</dbReference>
<feature type="transmembrane region" description="Helical" evidence="1">
    <location>
        <begin position="27"/>
        <end position="47"/>
    </location>
</feature>
<dbReference type="AlphaFoldDB" id="A0A6C0EP06"/>
<protein>
    <submittedName>
        <fullName evidence="2">Uncharacterized protein</fullName>
    </submittedName>
</protein>
<keyword evidence="1" id="KW-0812">Transmembrane</keyword>
<organism evidence="2">
    <name type="scientific">viral metagenome</name>
    <dbReference type="NCBI Taxonomy" id="1070528"/>
    <lineage>
        <taxon>unclassified sequences</taxon>
        <taxon>metagenomes</taxon>
        <taxon>organismal metagenomes</taxon>
    </lineage>
</organism>
<name>A0A6C0EP06_9ZZZZ</name>
<keyword evidence="1" id="KW-1133">Transmembrane helix</keyword>
<evidence type="ECO:0000313" key="2">
    <source>
        <dbReference type="EMBL" id="QHT30747.1"/>
    </source>
</evidence>
<sequence length="95" mass="10842">MPKYIAAQLMPPNTSSRLTENLPDEDVPMFMFLIIIITVLIVVFNTLQTWDNAAKTLPVNIDDSCFSTAVNIHRVERYQQSLSPIRRSRSNDSMV</sequence>
<evidence type="ECO:0000256" key="1">
    <source>
        <dbReference type="SAM" id="Phobius"/>
    </source>
</evidence>
<accession>A0A6C0EP06</accession>
<proteinExistence type="predicted"/>